<dbReference type="InterPro" id="IPR003646">
    <property type="entry name" value="SH3-like_bac-type"/>
</dbReference>
<gene>
    <name evidence="3" type="ORF">KQY15_13975</name>
</gene>
<dbReference type="RefSeq" id="WP_217670177.1">
    <property type="nucleotide sequence ID" value="NZ_JAHRID010000006.1"/>
</dbReference>
<evidence type="ECO:0000313" key="3">
    <source>
        <dbReference type="EMBL" id="MBV2130197.1"/>
    </source>
</evidence>
<sequence>MSRDTDMAHLHPVFRHKVALLLQDLAHANLPFRVFESFRSPGRQRELYGQGRSKPGPRVTNADAWSSMHQYGVAADFVLYIDGKWSWDDSGERKKWWQQLHKLAGKHGLQPLSWELPHLQLQNLSLAQLQAGDYPPDGDADWAENLQQAIVNWQGLPPAPPLPSGLPARPPLPAEATTDNTGSNILASLSTIKARVTARDGLRLRAGPGTSFEIKTTLPSGQLVNVMKQNGDWSQVDLQGDGLADGYCHSGFLQPLPG</sequence>
<evidence type="ECO:0000313" key="4">
    <source>
        <dbReference type="Proteomes" id="UP000704611"/>
    </source>
</evidence>
<keyword evidence="4" id="KW-1185">Reference proteome</keyword>
<dbReference type="Pfam" id="PF08239">
    <property type="entry name" value="SH3_3"/>
    <property type="match status" value="1"/>
</dbReference>
<dbReference type="InterPro" id="IPR003709">
    <property type="entry name" value="VanY-like_core_dom"/>
</dbReference>
<name>A0ABS6MN05_9GAMM</name>
<evidence type="ECO:0000259" key="2">
    <source>
        <dbReference type="PROSITE" id="PS51781"/>
    </source>
</evidence>
<feature type="domain" description="SH3b" evidence="2">
    <location>
        <begin position="191"/>
        <end position="257"/>
    </location>
</feature>
<dbReference type="CDD" id="cd14845">
    <property type="entry name" value="L-Ala-D-Glu_peptidase_like"/>
    <property type="match status" value="1"/>
</dbReference>
<dbReference type="PROSITE" id="PS51781">
    <property type="entry name" value="SH3B"/>
    <property type="match status" value="1"/>
</dbReference>
<evidence type="ECO:0000256" key="1">
    <source>
        <dbReference type="SAM" id="MobiDB-lite"/>
    </source>
</evidence>
<protein>
    <submittedName>
        <fullName evidence="3">M15 family metallopeptidase</fullName>
    </submittedName>
</protein>
<feature type="region of interest" description="Disordered" evidence="1">
    <location>
        <begin position="158"/>
        <end position="181"/>
    </location>
</feature>
<reference evidence="3 4" key="1">
    <citation type="submission" date="2021-06" db="EMBL/GenBank/DDBJ databases">
        <title>Rheinheimera indica sp. nov., isolated from deep-sea sediment.</title>
        <authorList>
            <person name="Wang Z."/>
            <person name="Zhang X.-Y."/>
        </authorList>
    </citation>
    <scope>NUCLEOTIDE SEQUENCE [LARGE SCALE GENOMIC DNA]</scope>
    <source>
        <strain evidence="3 4">SM2107</strain>
    </source>
</reference>
<proteinExistence type="predicted"/>
<feature type="compositionally biased region" description="Pro residues" evidence="1">
    <location>
        <begin position="158"/>
        <end position="173"/>
    </location>
</feature>
<dbReference type="Proteomes" id="UP000704611">
    <property type="component" value="Unassembled WGS sequence"/>
</dbReference>
<dbReference type="Pfam" id="PF02557">
    <property type="entry name" value="VanY"/>
    <property type="match status" value="1"/>
</dbReference>
<comment type="caution">
    <text evidence="3">The sequence shown here is derived from an EMBL/GenBank/DDBJ whole genome shotgun (WGS) entry which is preliminary data.</text>
</comment>
<dbReference type="EMBL" id="JAHRID010000006">
    <property type="protein sequence ID" value="MBV2130197.1"/>
    <property type="molecule type" value="Genomic_DNA"/>
</dbReference>
<organism evidence="3 4">
    <name type="scientific">Arsukibacterium indicum</name>
    <dbReference type="NCBI Taxonomy" id="2848612"/>
    <lineage>
        <taxon>Bacteria</taxon>
        <taxon>Pseudomonadati</taxon>
        <taxon>Pseudomonadota</taxon>
        <taxon>Gammaproteobacteria</taxon>
        <taxon>Chromatiales</taxon>
        <taxon>Chromatiaceae</taxon>
        <taxon>Arsukibacterium</taxon>
    </lineage>
</organism>
<accession>A0ABS6MN05</accession>